<keyword evidence="2" id="KW-0472">Membrane</keyword>
<dbReference type="RefSeq" id="WP_010838974.1">
    <property type="nucleotide sequence ID" value="NZ_QRCM01000001.1"/>
</dbReference>
<proteinExistence type="predicted"/>
<accession>A0A6P2CA88</accession>
<gene>
    <name evidence="3" type="ORF">DW322_04915</name>
</gene>
<dbReference type="Proteomes" id="UP000471120">
    <property type="component" value="Unassembled WGS sequence"/>
</dbReference>
<dbReference type="AlphaFoldDB" id="A0A6P2CA88"/>
<evidence type="ECO:0000313" key="4">
    <source>
        <dbReference type="Proteomes" id="UP000471120"/>
    </source>
</evidence>
<feature type="compositionally biased region" description="Basic and acidic residues" evidence="1">
    <location>
        <begin position="1"/>
        <end position="20"/>
    </location>
</feature>
<evidence type="ECO:0000256" key="1">
    <source>
        <dbReference type="SAM" id="MobiDB-lite"/>
    </source>
</evidence>
<evidence type="ECO:0008006" key="5">
    <source>
        <dbReference type="Google" id="ProtNLM"/>
    </source>
</evidence>
<organism evidence="3 4">
    <name type="scientific">Rhodococcus rhodnii</name>
    <dbReference type="NCBI Taxonomy" id="38312"/>
    <lineage>
        <taxon>Bacteria</taxon>
        <taxon>Bacillati</taxon>
        <taxon>Actinomycetota</taxon>
        <taxon>Actinomycetes</taxon>
        <taxon>Mycobacteriales</taxon>
        <taxon>Nocardiaceae</taxon>
        <taxon>Rhodococcus</taxon>
    </lineage>
</organism>
<dbReference type="EMBL" id="QRCM01000001">
    <property type="protein sequence ID" value="TXG89684.1"/>
    <property type="molecule type" value="Genomic_DNA"/>
</dbReference>
<feature type="region of interest" description="Disordered" evidence="1">
    <location>
        <begin position="1"/>
        <end position="23"/>
    </location>
</feature>
<comment type="caution">
    <text evidence="3">The sequence shown here is derived from an EMBL/GenBank/DDBJ whole genome shotgun (WGS) entry which is preliminary data.</text>
</comment>
<keyword evidence="2" id="KW-1133">Transmembrane helix</keyword>
<feature type="transmembrane region" description="Helical" evidence="2">
    <location>
        <begin position="85"/>
        <end position="106"/>
    </location>
</feature>
<reference evidence="3 4" key="1">
    <citation type="submission" date="2018-07" db="EMBL/GenBank/DDBJ databases">
        <title>Genome sequence of Rhodococcus rhodnii ATCC 35071 from Rhodnius prolixus.</title>
        <authorList>
            <person name="Patel V."/>
            <person name="Vogel K.J."/>
        </authorList>
    </citation>
    <scope>NUCLEOTIDE SEQUENCE [LARGE SCALE GENOMIC DNA]</scope>
    <source>
        <strain evidence="3 4">ATCC 35071</strain>
    </source>
</reference>
<evidence type="ECO:0000313" key="3">
    <source>
        <dbReference type="EMBL" id="TXG89684.1"/>
    </source>
</evidence>
<protein>
    <recommendedName>
        <fullName evidence="5">Anti-sigma-M factor RsmA</fullName>
    </recommendedName>
</protein>
<keyword evidence="2" id="KW-0812">Transmembrane</keyword>
<name>A0A6P2CA88_9NOCA</name>
<evidence type="ECO:0000256" key="2">
    <source>
        <dbReference type="SAM" id="Phobius"/>
    </source>
</evidence>
<sequence>MTPPPRDRPEPHESDQHEPGPTEQQIDALRAELRRIGEDESAQTPIPFHVEHDILAALAAERAVAHTETPDTDSTVTPLRRRRRFATAASALAAAAAVAIGLVMVVSVRGGVQDGGEGSAILADPHPGTNAPTELPDDPPVALFATLAGTSDPGPFADPAVLRACLAASDVAPDTPVLGSQRVRFRGTDAVALLTPGPTPGALTALVVDTLCSSDHAGVLWRQDIG</sequence>